<evidence type="ECO:0000313" key="2">
    <source>
        <dbReference type="EMBL" id="KAJ9665759.1"/>
    </source>
</evidence>
<keyword evidence="1" id="KW-1133">Transmembrane helix</keyword>
<feature type="transmembrane region" description="Helical" evidence="1">
    <location>
        <begin position="241"/>
        <end position="259"/>
    </location>
</feature>
<name>A0ABQ9NTM1_9PEZI</name>
<evidence type="ECO:0008006" key="4">
    <source>
        <dbReference type="Google" id="ProtNLM"/>
    </source>
</evidence>
<gene>
    <name evidence="2" type="ORF">H2201_004067</name>
</gene>
<evidence type="ECO:0000313" key="3">
    <source>
        <dbReference type="Proteomes" id="UP001172684"/>
    </source>
</evidence>
<comment type="caution">
    <text evidence="2">The sequence shown here is derived from an EMBL/GenBank/DDBJ whole genome shotgun (WGS) entry which is preliminary data.</text>
</comment>
<keyword evidence="1" id="KW-0812">Transmembrane</keyword>
<keyword evidence="3" id="KW-1185">Reference proteome</keyword>
<proteinExistence type="predicted"/>
<accession>A0ABQ9NTM1</accession>
<reference evidence="2" key="1">
    <citation type="submission" date="2022-10" db="EMBL/GenBank/DDBJ databases">
        <title>Culturing micro-colonial fungi from biological soil crusts in the Mojave desert and describing Neophaeococcomyces mojavensis, and introducing the new genera and species Taxawa tesnikishii.</title>
        <authorList>
            <person name="Kurbessoian T."/>
            <person name="Stajich J.E."/>
        </authorList>
    </citation>
    <scope>NUCLEOTIDE SEQUENCE</scope>
    <source>
        <strain evidence="2">TK_1</strain>
    </source>
</reference>
<feature type="transmembrane region" description="Helical" evidence="1">
    <location>
        <begin position="265"/>
        <end position="284"/>
    </location>
</feature>
<dbReference type="Proteomes" id="UP001172684">
    <property type="component" value="Unassembled WGS sequence"/>
</dbReference>
<feature type="transmembrane region" description="Helical" evidence="1">
    <location>
        <begin position="137"/>
        <end position="158"/>
    </location>
</feature>
<feature type="transmembrane region" description="Helical" evidence="1">
    <location>
        <begin position="164"/>
        <end position="183"/>
    </location>
</feature>
<organism evidence="2 3">
    <name type="scientific">Coniosporium apollinis</name>
    <dbReference type="NCBI Taxonomy" id="61459"/>
    <lineage>
        <taxon>Eukaryota</taxon>
        <taxon>Fungi</taxon>
        <taxon>Dikarya</taxon>
        <taxon>Ascomycota</taxon>
        <taxon>Pezizomycotina</taxon>
        <taxon>Dothideomycetes</taxon>
        <taxon>Dothideomycetes incertae sedis</taxon>
        <taxon>Coniosporium</taxon>
    </lineage>
</organism>
<evidence type="ECO:0000256" key="1">
    <source>
        <dbReference type="SAM" id="Phobius"/>
    </source>
</evidence>
<dbReference type="EMBL" id="JAPDRL010000025">
    <property type="protein sequence ID" value="KAJ9665759.1"/>
    <property type="molecule type" value="Genomic_DNA"/>
</dbReference>
<protein>
    <recommendedName>
        <fullName evidence="4">ABC transmembrane type-1 domain-containing protein</fullName>
    </recommendedName>
</protein>
<keyword evidence="1" id="KW-0472">Membrane</keyword>
<sequence length="348" mass="38283">MYIPTKRIPSETQPWLKSGMPQVSLDAAGLVALADLVTTAYRTALTGTSALLDAFVLCPGLHRQQTAPQLNGGEYPAVAAMTSGYVFRVENPATVVYLQKVGLTGQLTTLSVTNIKYKHQRWARVLSMLYSFENSTAISSMAYIGAVFATFIVLTLMILSEDWWGVFVILLLVFARLCNTLVIRQRNQLGWQGASEPGKNGDLLILLSQDRWIRMRGAIDDLKAVTSGQWLRDKTFFENSISAFATLLVYLDAALASNISQLGKVLLLVLLATSAGLLAIANAGTEALQMHGNIIKIHGPRRKYKRRLELAEQLIKETGRDDWAARLGMVVPKADDTMKLKHEGAVTM</sequence>